<dbReference type="AlphaFoldDB" id="A0AAW1R803"/>
<feature type="compositionally biased region" description="Basic and acidic residues" evidence="1">
    <location>
        <begin position="1"/>
        <end position="19"/>
    </location>
</feature>
<feature type="region of interest" description="Disordered" evidence="1">
    <location>
        <begin position="1"/>
        <end position="54"/>
    </location>
</feature>
<accession>A0AAW1R803</accession>
<dbReference type="SUPFAM" id="SSF57959">
    <property type="entry name" value="Leucine zipper domain"/>
    <property type="match status" value="1"/>
</dbReference>
<dbReference type="EMBL" id="JALJOR010000001">
    <property type="protein sequence ID" value="KAK9829670.1"/>
    <property type="molecule type" value="Genomic_DNA"/>
</dbReference>
<dbReference type="Gene3D" id="1.20.5.170">
    <property type="match status" value="1"/>
</dbReference>
<feature type="domain" description="BZIP" evidence="2">
    <location>
        <begin position="35"/>
        <end position="99"/>
    </location>
</feature>
<dbReference type="SMART" id="SM00338">
    <property type="entry name" value="BRLZ"/>
    <property type="match status" value="1"/>
</dbReference>
<dbReference type="InterPro" id="IPR004827">
    <property type="entry name" value="bZIP"/>
</dbReference>
<feature type="compositionally biased region" description="Basic and acidic residues" evidence="1">
    <location>
        <begin position="35"/>
        <end position="47"/>
    </location>
</feature>
<name>A0AAW1R803_9CHLO</name>
<keyword evidence="4" id="KW-1185">Reference proteome</keyword>
<dbReference type="InterPro" id="IPR046347">
    <property type="entry name" value="bZIP_sf"/>
</dbReference>
<evidence type="ECO:0000313" key="3">
    <source>
        <dbReference type="EMBL" id="KAK9829670.1"/>
    </source>
</evidence>
<evidence type="ECO:0000259" key="2">
    <source>
        <dbReference type="SMART" id="SM00338"/>
    </source>
</evidence>
<dbReference type="Proteomes" id="UP001489004">
    <property type="component" value="Unassembled WGS sequence"/>
</dbReference>
<dbReference type="Pfam" id="PF00170">
    <property type="entry name" value="bZIP_1"/>
    <property type="match status" value="1"/>
</dbReference>
<gene>
    <name evidence="3" type="ORF">WJX72_007277</name>
</gene>
<sequence length="110" mass="12461">MDEGGHNADVEEEHPEKLEGNSQLGNNPGFAPRRSAIDSEERRKEGNRLSASRFHFRRKAEVQQLEKDCDQQEGEVAALRQTLARSLLRETSAKAQLKKLQAHIRTLARS</sequence>
<evidence type="ECO:0000256" key="1">
    <source>
        <dbReference type="SAM" id="MobiDB-lite"/>
    </source>
</evidence>
<dbReference type="GO" id="GO:0003700">
    <property type="term" value="F:DNA-binding transcription factor activity"/>
    <property type="evidence" value="ECO:0007669"/>
    <property type="project" value="InterPro"/>
</dbReference>
<proteinExistence type="predicted"/>
<evidence type="ECO:0000313" key="4">
    <source>
        <dbReference type="Proteomes" id="UP001489004"/>
    </source>
</evidence>
<protein>
    <recommendedName>
        <fullName evidence="2">BZIP domain-containing protein</fullName>
    </recommendedName>
</protein>
<organism evidence="3 4">
    <name type="scientific">[Myrmecia] bisecta</name>
    <dbReference type="NCBI Taxonomy" id="41462"/>
    <lineage>
        <taxon>Eukaryota</taxon>
        <taxon>Viridiplantae</taxon>
        <taxon>Chlorophyta</taxon>
        <taxon>core chlorophytes</taxon>
        <taxon>Trebouxiophyceae</taxon>
        <taxon>Trebouxiales</taxon>
        <taxon>Trebouxiaceae</taxon>
        <taxon>Myrmecia</taxon>
    </lineage>
</organism>
<comment type="caution">
    <text evidence="3">The sequence shown here is derived from an EMBL/GenBank/DDBJ whole genome shotgun (WGS) entry which is preliminary data.</text>
</comment>
<reference evidence="3 4" key="1">
    <citation type="journal article" date="2024" name="Nat. Commun.">
        <title>Phylogenomics reveals the evolutionary origins of lichenization in chlorophyte algae.</title>
        <authorList>
            <person name="Puginier C."/>
            <person name="Libourel C."/>
            <person name="Otte J."/>
            <person name="Skaloud P."/>
            <person name="Haon M."/>
            <person name="Grisel S."/>
            <person name="Petersen M."/>
            <person name="Berrin J.G."/>
            <person name="Delaux P.M."/>
            <person name="Dal Grande F."/>
            <person name="Keller J."/>
        </authorList>
    </citation>
    <scope>NUCLEOTIDE SEQUENCE [LARGE SCALE GENOMIC DNA]</scope>
    <source>
        <strain evidence="3 4">SAG 2043</strain>
    </source>
</reference>